<sequence>MAEHMVVRSIVIDAPAKRIFDLIASPGKHPLLDGSGTVLKAVSGPERLELGSEFGMDMRMMGLPYRMTNRVVEFEENRVIAWKHVGSHRWRYELEELDGEGTRVTQTFDYTWGHTFFYVMSGAPARNARSIEGSLRLLKREAERD</sequence>
<organism evidence="1 2">
    <name type="scientific">Nocardiopsis alba</name>
    <dbReference type="NCBI Taxonomy" id="53437"/>
    <lineage>
        <taxon>Bacteria</taxon>
        <taxon>Bacillati</taxon>
        <taxon>Actinomycetota</taxon>
        <taxon>Actinomycetes</taxon>
        <taxon>Streptosporangiales</taxon>
        <taxon>Nocardiopsidaceae</taxon>
        <taxon>Nocardiopsis</taxon>
    </lineage>
</organism>
<evidence type="ECO:0000313" key="1">
    <source>
        <dbReference type="EMBL" id="MYR33622.1"/>
    </source>
</evidence>
<gene>
    <name evidence="1" type="ORF">GTW20_15465</name>
</gene>
<proteinExistence type="predicted"/>
<dbReference type="Pfam" id="PF10604">
    <property type="entry name" value="Polyketide_cyc2"/>
    <property type="match status" value="1"/>
</dbReference>
<reference evidence="1 2" key="1">
    <citation type="journal article" date="2019" name="Nat. Commun.">
        <title>The antimicrobial potential of Streptomyces from insect microbiomes.</title>
        <authorList>
            <person name="Chevrette M.G."/>
            <person name="Carlson C.M."/>
            <person name="Ortega H.E."/>
            <person name="Thomas C."/>
            <person name="Ananiev G.E."/>
            <person name="Barns K.J."/>
            <person name="Book A.J."/>
            <person name="Cagnazzo J."/>
            <person name="Carlos C."/>
            <person name="Flanigan W."/>
            <person name="Grubbs K.J."/>
            <person name="Horn H.A."/>
            <person name="Hoffmann F.M."/>
            <person name="Klassen J.L."/>
            <person name="Knack J.J."/>
            <person name="Lewin G.R."/>
            <person name="McDonald B.R."/>
            <person name="Muller L."/>
            <person name="Melo W.G.P."/>
            <person name="Pinto-Tomas A.A."/>
            <person name="Schmitz A."/>
            <person name="Wendt-Pienkowski E."/>
            <person name="Wildman S."/>
            <person name="Zhao M."/>
            <person name="Zhang F."/>
            <person name="Bugni T.S."/>
            <person name="Andes D.R."/>
            <person name="Pupo M.T."/>
            <person name="Currie C.R."/>
        </authorList>
    </citation>
    <scope>NUCLEOTIDE SEQUENCE [LARGE SCALE GENOMIC DNA]</scope>
    <source>
        <strain evidence="1 2">SID5840</strain>
    </source>
</reference>
<dbReference type="GO" id="GO:0016740">
    <property type="term" value="F:transferase activity"/>
    <property type="evidence" value="ECO:0007669"/>
    <property type="project" value="UniProtKB-KW"/>
</dbReference>
<dbReference type="AlphaFoldDB" id="A0A7K2IUH6"/>
<dbReference type="EMBL" id="WWHY01000001">
    <property type="protein sequence ID" value="MYR33622.1"/>
    <property type="molecule type" value="Genomic_DNA"/>
</dbReference>
<keyword evidence="1" id="KW-0808">Transferase</keyword>
<accession>A0A7K2IUH6</accession>
<protein>
    <submittedName>
        <fullName evidence="1">Dimethyladenosine transferase</fullName>
    </submittedName>
</protein>
<dbReference type="RefSeq" id="WP_161111233.1">
    <property type="nucleotide sequence ID" value="NZ_WWHY01000001.1"/>
</dbReference>
<evidence type="ECO:0000313" key="2">
    <source>
        <dbReference type="Proteomes" id="UP000467124"/>
    </source>
</evidence>
<dbReference type="InterPro" id="IPR019587">
    <property type="entry name" value="Polyketide_cyclase/dehydratase"/>
</dbReference>
<name>A0A7K2IUH6_9ACTN</name>
<dbReference type="Gene3D" id="3.30.530.20">
    <property type="match status" value="1"/>
</dbReference>
<comment type="caution">
    <text evidence="1">The sequence shown here is derived from an EMBL/GenBank/DDBJ whole genome shotgun (WGS) entry which is preliminary data.</text>
</comment>
<dbReference type="SUPFAM" id="SSF55961">
    <property type="entry name" value="Bet v1-like"/>
    <property type="match status" value="1"/>
</dbReference>
<dbReference type="InterPro" id="IPR023393">
    <property type="entry name" value="START-like_dom_sf"/>
</dbReference>
<dbReference type="Proteomes" id="UP000467124">
    <property type="component" value="Unassembled WGS sequence"/>
</dbReference>